<name>A0A815MYL8_ADIRI</name>
<feature type="domain" description="PiggyBac transposable element-derived protein" evidence="2">
    <location>
        <begin position="260"/>
        <end position="418"/>
    </location>
</feature>
<dbReference type="OrthoDB" id="5985989at2759"/>
<evidence type="ECO:0000313" key="5">
    <source>
        <dbReference type="Proteomes" id="UP000663828"/>
    </source>
</evidence>
<dbReference type="AlphaFoldDB" id="A0A815MYL8"/>
<evidence type="ECO:0000259" key="2">
    <source>
        <dbReference type="Pfam" id="PF13843"/>
    </source>
</evidence>
<comment type="caution">
    <text evidence="3">The sequence shown here is derived from an EMBL/GenBank/DDBJ whole genome shotgun (WGS) entry which is preliminary data.</text>
</comment>
<reference evidence="3" key="1">
    <citation type="submission" date="2021-02" db="EMBL/GenBank/DDBJ databases">
        <authorList>
            <person name="Nowell W R."/>
        </authorList>
    </citation>
    <scope>NUCLEOTIDE SEQUENCE</scope>
</reference>
<protein>
    <recommendedName>
        <fullName evidence="2">PiggyBac transposable element-derived protein domain-containing protein</fullName>
    </recommendedName>
</protein>
<feature type="compositionally biased region" description="Basic residues" evidence="1">
    <location>
        <begin position="1"/>
        <end position="11"/>
    </location>
</feature>
<evidence type="ECO:0000256" key="1">
    <source>
        <dbReference type="SAM" id="MobiDB-lite"/>
    </source>
</evidence>
<gene>
    <name evidence="4" type="ORF">EDS130_LOCUS40802</name>
    <name evidence="3" type="ORF">XAT740_LOCUS35683</name>
</gene>
<dbReference type="PANTHER" id="PTHR47272">
    <property type="entry name" value="DDE_TNP_1_7 DOMAIN-CONTAINING PROTEIN"/>
    <property type="match status" value="1"/>
</dbReference>
<sequence length="543" mass="62405">MPTTRSSKRHSVVPNGLSEEEVQSSDSEDEIKEDVEVIKQASPPSKKTKKLDWKKKDFILPLADFTGLLPPPPDEDLQPIDYFYSMFGRESIVLLSDQSNLYSVQLDPNKPLGISQHEMEHFIGILIMTGVYSFPTPRFFWMNTTRIESIASVISRDRFLQIRKNLDVIDNSNQLFVGDPNFDRAHKVRPLLNIVKENFRKIPKEEKLSADEQIIPFKGRSIMKQHMPLKPNRWGYKMFVLAGGESGICYDFVFYTVPRGINHKLYCDNFYTTIALQVELFKLGIFTVGTVRSNRLSGLVMKTEAELSKEGRGSMDHRVVEVDGIQICATRWYDNNVVNCLSTLHACQPIDLVQRWSTKEKKHVQVTRPDVIRAYNQYMGGVDLIDMLISLYRINVKSNKYYMKIIFHLIDLSIVNAWLLYRRHCSQINIPKKTMMSLLTFRLNVAESLLKSAPLVPPVKRGRPSLKLSTVESSASTSPRAAPSPLPPKNIRFDKYDHWPIQIEKGRCRNAGCNGYTRISCSKCKLRLCLNENNNCFKDYHNE</sequence>
<feature type="domain" description="PiggyBac transposable element-derived protein" evidence="2">
    <location>
        <begin position="79"/>
        <end position="256"/>
    </location>
</feature>
<feature type="compositionally biased region" description="Acidic residues" evidence="1">
    <location>
        <begin position="18"/>
        <end position="33"/>
    </location>
</feature>
<dbReference type="EMBL" id="CAJNOR010003598">
    <property type="protein sequence ID" value="CAF1429375.1"/>
    <property type="molecule type" value="Genomic_DNA"/>
</dbReference>
<dbReference type="InterPro" id="IPR029526">
    <property type="entry name" value="PGBD"/>
</dbReference>
<evidence type="ECO:0000313" key="4">
    <source>
        <dbReference type="EMBL" id="CAF1471156.1"/>
    </source>
</evidence>
<dbReference type="Proteomes" id="UP000663828">
    <property type="component" value="Unassembled WGS sequence"/>
</dbReference>
<dbReference type="PANTHER" id="PTHR47272:SF1">
    <property type="entry name" value="PIGGYBAC TRANSPOSABLE ELEMENT-DERIVED PROTEIN 3-LIKE"/>
    <property type="match status" value="1"/>
</dbReference>
<evidence type="ECO:0000313" key="3">
    <source>
        <dbReference type="EMBL" id="CAF1429375.1"/>
    </source>
</evidence>
<dbReference type="EMBL" id="CAJNOJ010000507">
    <property type="protein sequence ID" value="CAF1471156.1"/>
    <property type="molecule type" value="Genomic_DNA"/>
</dbReference>
<dbReference type="Pfam" id="PF13843">
    <property type="entry name" value="DDE_Tnp_1_7"/>
    <property type="match status" value="2"/>
</dbReference>
<feature type="region of interest" description="Disordered" evidence="1">
    <location>
        <begin position="1"/>
        <end position="49"/>
    </location>
</feature>
<feature type="region of interest" description="Disordered" evidence="1">
    <location>
        <begin position="467"/>
        <end position="489"/>
    </location>
</feature>
<keyword evidence="5" id="KW-1185">Reference proteome</keyword>
<accession>A0A815MYL8</accession>
<proteinExistence type="predicted"/>
<dbReference type="Proteomes" id="UP000663852">
    <property type="component" value="Unassembled WGS sequence"/>
</dbReference>
<organism evidence="3 5">
    <name type="scientific">Adineta ricciae</name>
    <name type="common">Rotifer</name>
    <dbReference type="NCBI Taxonomy" id="249248"/>
    <lineage>
        <taxon>Eukaryota</taxon>
        <taxon>Metazoa</taxon>
        <taxon>Spiralia</taxon>
        <taxon>Gnathifera</taxon>
        <taxon>Rotifera</taxon>
        <taxon>Eurotatoria</taxon>
        <taxon>Bdelloidea</taxon>
        <taxon>Adinetida</taxon>
        <taxon>Adinetidae</taxon>
        <taxon>Adineta</taxon>
    </lineage>
</organism>